<name>A0A9P9DN71_9HYPO</name>
<dbReference type="OrthoDB" id="2853639at2759"/>
<dbReference type="AlphaFoldDB" id="A0A9P9DN71"/>
<reference evidence="1" key="1">
    <citation type="journal article" date="2021" name="Nat. Commun.">
        <title>Genetic determinants of endophytism in the Arabidopsis root mycobiome.</title>
        <authorList>
            <person name="Mesny F."/>
            <person name="Miyauchi S."/>
            <person name="Thiergart T."/>
            <person name="Pickel B."/>
            <person name="Atanasova L."/>
            <person name="Karlsson M."/>
            <person name="Huettel B."/>
            <person name="Barry K.W."/>
            <person name="Haridas S."/>
            <person name="Chen C."/>
            <person name="Bauer D."/>
            <person name="Andreopoulos W."/>
            <person name="Pangilinan J."/>
            <person name="LaButti K."/>
            <person name="Riley R."/>
            <person name="Lipzen A."/>
            <person name="Clum A."/>
            <person name="Drula E."/>
            <person name="Henrissat B."/>
            <person name="Kohler A."/>
            <person name="Grigoriev I.V."/>
            <person name="Martin F.M."/>
            <person name="Hacquard S."/>
        </authorList>
    </citation>
    <scope>NUCLEOTIDE SEQUENCE</scope>
    <source>
        <strain evidence="1">MPI-CAGE-AT-0021</strain>
    </source>
</reference>
<gene>
    <name evidence="1" type="ORF">B0J13DRAFT_155235</name>
</gene>
<dbReference type="Proteomes" id="UP000717696">
    <property type="component" value="Unassembled WGS sequence"/>
</dbReference>
<evidence type="ECO:0000313" key="1">
    <source>
        <dbReference type="EMBL" id="KAH7122007.1"/>
    </source>
</evidence>
<keyword evidence="2" id="KW-1185">Reference proteome</keyword>
<organism evidence="1 2">
    <name type="scientific">Dactylonectria estremocensis</name>
    <dbReference type="NCBI Taxonomy" id="1079267"/>
    <lineage>
        <taxon>Eukaryota</taxon>
        <taxon>Fungi</taxon>
        <taxon>Dikarya</taxon>
        <taxon>Ascomycota</taxon>
        <taxon>Pezizomycotina</taxon>
        <taxon>Sordariomycetes</taxon>
        <taxon>Hypocreomycetidae</taxon>
        <taxon>Hypocreales</taxon>
        <taxon>Nectriaceae</taxon>
        <taxon>Dactylonectria</taxon>
    </lineage>
</organism>
<accession>A0A9P9DN71</accession>
<comment type="caution">
    <text evidence="1">The sequence shown here is derived from an EMBL/GenBank/DDBJ whole genome shotgun (WGS) entry which is preliminary data.</text>
</comment>
<evidence type="ECO:0008006" key="3">
    <source>
        <dbReference type="Google" id="ProtNLM"/>
    </source>
</evidence>
<proteinExistence type="predicted"/>
<sequence length="379" mass="42664">MALLTSLPPEILISLPEYLHNIEDYTSLSSTCRTLSSALTSASPNTILRLAAAQSRVFFGPSPYFLVAATARQLGDWARLSSSNETALVAAFRCGVDGMLALALEHCGLTLPRIRELYEMRFSVLNPVTDIIDQCVGEQWYKTPNFWDGGVDDAYTIDADPSSTLFQLAIYGELFGPDLTTYLDKSNTSSPQRSLTVDTRLEFVKYCIPDFACELQGQMNSSGSQGTELDPRRHVDAIGPYARSSGGHYQTPPKDNNVALVWVLRSTRWRPHWKRLRERAGDDFQNDYEESWWYQVGDEGNWRQRLWENTMICQGLDGLGMIRPKLQEAWLDRVRGWRAKIAALEDKPTRIMVGRQGTYDYPFLMGDLRVCASGFVGGT</sequence>
<dbReference type="EMBL" id="JAGMUU010000026">
    <property type="protein sequence ID" value="KAH7122007.1"/>
    <property type="molecule type" value="Genomic_DNA"/>
</dbReference>
<evidence type="ECO:0000313" key="2">
    <source>
        <dbReference type="Proteomes" id="UP000717696"/>
    </source>
</evidence>
<protein>
    <recommendedName>
        <fullName evidence="3">F-box domain-containing protein</fullName>
    </recommendedName>
</protein>